<sequence>MVNFFNSLPKDGRVSSAAKSSPAKITQPKKKVPKKKPVDRVGKSSTALGEDWIKKQESLEKDTKKKVETKRPPHKKEDTKRPKREKDHHVSGTGLTKANKKGGRGKGNWGDATAKVDIVEAKKEAKGEKVEVVEEVKPEVVEKKEEAKPEPKIRSLDEFEQAQRTIKPKHKKRKVESSLTVSAATKKETGNEFASLMKKKKAPKSKTSQPKVADITAHVLDVDAQPRRGPKKPSRKDGGKKFQGPRKDQPKKPRTPPKKE</sequence>
<feature type="compositionally biased region" description="Basic and acidic residues" evidence="1">
    <location>
        <begin position="141"/>
        <end position="157"/>
    </location>
</feature>
<dbReference type="Pfam" id="PF04774">
    <property type="entry name" value="HABP4_PAI-RBP1"/>
    <property type="match status" value="1"/>
</dbReference>
<protein>
    <recommendedName>
        <fullName evidence="2">Hyaluronan/mRNA-binding protein domain-containing protein</fullName>
    </recommendedName>
</protein>
<gene>
    <name evidence="3" type="ORF">ADUPG1_007064</name>
</gene>
<comment type="caution">
    <text evidence="3">The sequence shown here is derived from an EMBL/GenBank/DDBJ whole genome shotgun (WGS) entry which is preliminary data.</text>
</comment>
<evidence type="ECO:0000256" key="1">
    <source>
        <dbReference type="SAM" id="MobiDB-lite"/>
    </source>
</evidence>
<evidence type="ECO:0000313" key="3">
    <source>
        <dbReference type="EMBL" id="GKT33040.1"/>
    </source>
</evidence>
<feature type="domain" description="Hyaluronan/mRNA-binding protein" evidence="2">
    <location>
        <begin position="82"/>
        <end position="178"/>
    </location>
</feature>
<reference evidence="3" key="1">
    <citation type="submission" date="2022-03" db="EMBL/GenBank/DDBJ databases">
        <title>Draft genome sequence of Aduncisulcus paluster, a free-living microaerophilic Fornicata.</title>
        <authorList>
            <person name="Yuyama I."/>
            <person name="Kume K."/>
            <person name="Tamura T."/>
            <person name="Inagaki Y."/>
            <person name="Hashimoto T."/>
        </authorList>
    </citation>
    <scope>NUCLEOTIDE SEQUENCE</scope>
    <source>
        <strain evidence="3">NY0171</strain>
    </source>
</reference>
<dbReference type="Proteomes" id="UP001057375">
    <property type="component" value="Unassembled WGS sequence"/>
</dbReference>
<name>A0ABQ5KQ32_9EUKA</name>
<dbReference type="EMBL" id="BQXS01010121">
    <property type="protein sequence ID" value="GKT33040.1"/>
    <property type="molecule type" value="Genomic_DNA"/>
</dbReference>
<feature type="region of interest" description="Disordered" evidence="1">
    <location>
        <begin position="1"/>
        <end position="113"/>
    </location>
</feature>
<dbReference type="Gene3D" id="6.10.140.1040">
    <property type="match status" value="1"/>
</dbReference>
<organism evidence="3 4">
    <name type="scientific">Aduncisulcus paluster</name>
    <dbReference type="NCBI Taxonomy" id="2918883"/>
    <lineage>
        <taxon>Eukaryota</taxon>
        <taxon>Metamonada</taxon>
        <taxon>Carpediemonas-like organisms</taxon>
        <taxon>Aduncisulcus</taxon>
    </lineage>
</organism>
<evidence type="ECO:0000259" key="2">
    <source>
        <dbReference type="SMART" id="SM01233"/>
    </source>
</evidence>
<dbReference type="InterPro" id="IPR006861">
    <property type="entry name" value="HABP4_PAIRBP1-bd"/>
</dbReference>
<accession>A0ABQ5KQ32</accession>
<evidence type="ECO:0000313" key="4">
    <source>
        <dbReference type="Proteomes" id="UP001057375"/>
    </source>
</evidence>
<dbReference type="SMART" id="SM01233">
    <property type="entry name" value="HABP4_PAI-RBP1"/>
    <property type="match status" value="1"/>
</dbReference>
<keyword evidence="4" id="KW-1185">Reference proteome</keyword>
<feature type="compositionally biased region" description="Basic and acidic residues" evidence="1">
    <location>
        <begin position="235"/>
        <end position="260"/>
    </location>
</feature>
<feature type="region of interest" description="Disordered" evidence="1">
    <location>
        <begin position="141"/>
        <end position="260"/>
    </location>
</feature>
<proteinExistence type="predicted"/>
<feature type="compositionally biased region" description="Basic and acidic residues" evidence="1">
    <location>
        <begin position="51"/>
        <end position="90"/>
    </location>
</feature>